<reference evidence="2" key="1">
    <citation type="submission" date="2016-10" db="EMBL/GenBank/DDBJ databases">
        <authorList>
            <person name="Varghese N."/>
        </authorList>
    </citation>
    <scope>NUCLEOTIDE SEQUENCE [LARGE SCALE GENOMIC DNA]</scope>
    <source>
        <strain evidence="2">DSM 45096 / BCRC 16803 / CGMCC 4.1857 / CIP 109030 / JCM 12277 / KCTC 19219 / NBRC 100920 / 33214</strain>
    </source>
</reference>
<keyword evidence="2" id="KW-1185">Reference proteome</keyword>
<accession>A0A1H8AC19</accession>
<gene>
    <name evidence="1" type="ORF">SAMN05414137_14230</name>
</gene>
<evidence type="ECO:0000313" key="1">
    <source>
        <dbReference type="EMBL" id="SEM67349.1"/>
    </source>
</evidence>
<dbReference type="OrthoDB" id="3855582at2"/>
<sequence length="61" mass="6585">MDQNHQLLLKRVTDARAALAEAVSTQNPFGLSQALDELEEALRQAREGGVEVPPESGDRVG</sequence>
<dbReference type="eggNOG" id="ENOG5031IPJ">
    <property type="taxonomic scope" value="Bacteria"/>
</dbReference>
<dbReference type="EMBL" id="FOAZ01000042">
    <property type="protein sequence ID" value="SEM67349.1"/>
    <property type="molecule type" value="Genomic_DNA"/>
</dbReference>
<protein>
    <submittedName>
        <fullName evidence="1">Uncharacterized protein</fullName>
    </submittedName>
</protein>
<dbReference type="RefSeq" id="WP_042460863.1">
    <property type="nucleotide sequence ID" value="NZ_BBPN01000075.1"/>
</dbReference>
<name>A0A1H8AC19_STRJI</name>
<organism evidence="1 2">
    <name type="scientific">Streptacidiphilus jiangxiensis</name>
    <dbReference type="NCBI Taxonomy" id="235985"/>
    <lineage>
        <taxon>Bacteria</taxon>
        <taxon>Bacillati</taxon>
        <taxon>Actinomycetota</taxon>
        <taxon>Actinomycetes</taxon>
        <taxon>Kitasatosporales</taxon>
        <taxon>Streptomycetaceae</taxon>
        <taxon>Streptacidiphilus</taxon>
    </lineage>
</organism>
<dbReference type="AlphaFoldDB" id="A0A1H8AC19"/>
<evidence type="ECO:0000313" key="2">
    <source>
        <dbReference type="Proteomes" id="UP000183015"/>
    </source>
</evidence>
<proteinExistence type="predicted"/>
<dbReference type="Proteomes" id="UP000183015">
    <property type="component" value="Unassembled WGS sequence"/>
</dbReference>